<accession>A0A8S5NUL5</accession>
<reference evidence="1" key="1">
    <citation type="journal article" date="2021" name="Proc. Natl. Acad. Sci. U.S.A.">
        <title>A Catalog of Tens of Thousands of Viruses from Human Metagenomes Reveals Hidden Associations with Chronic Diseases.</title>
        <authorList>
            <person name="Tisza M.J."/>
            <person name="Buck C.B."/>
        </authorList>
    </citation>
    <scope>NUCLEOTIDE SEQUENCE</scope>
    <source>
        <strain evidence="1">CtkmZ20</strain>
    </source>
</reference>
<proteinExistence type="predicted"/>
<protein>
    <submittedName>
        <fullName evidence="1">Uncharacterized protein</fullName>
    </submittedName>
</protein>
<dbReference type="EMBL" id="BK015248">
    <property type="protein sequence ID" value="DAD97787.1"/>
    <property type="molecule type" value="Genomic_DNA"/>
</dbReference>
<evidence type="ECO:0000313" key="1">
    <source>
        <dbReference type="EMBL" id="DAD97787.1"/>
    </source>
</evidence>
<sequence>MFIFKALNCLYVKRLFLAYLVWEDRVRLSLLEGIIFYF</sequence>
<organism evidence="1">
    <name type="scientific">Myoviridae sp. ctkmZ20</name>
    <dbReference type="NCBI Taxonomy" id="2825166"/>
    <lineage>
        <taxon>Viruses</taxon>
        <taxon>Duplodnaviria</taxon>
        <taxon>Heunggongvirae</taxon>
        <taxon>Uroviricota</taxon>
        <taxon>Caudoviricetes</taxon>
    </lineage>
</organism>
<name>A0A8S5NUL5_9CAUD</name>